<proteinExistence type="predicted"/>
<dbReference type="EMBL" id="JACJIH010000001">
    <property type="protein sequence ID" value="MBA8922193.1"/>
    <property type="molecule type" value="Genomic_DNA"/>
</dbReference>
<sequence length="230" mass="25444">MTSAPHTPPNPPSAPGQVYLGDHIVAFSAEVAASPDEIFALIADPHRHHEIDGSGTVQRRATGPHQLKAGDRFSVDMRVFGIRYRLPLRVRTAQPPEGDRPGVLEWAQPTGHRWRWELAPLPEDPARGEKGRTWVTESYDARAQLRPVRAALSLSKVYSRNARGIQASLSRLQKRFASDRCGQFRHVSRPSVRCGDGLILAPHQCPPPRGRGSRTGAMTSGEEMHVRCGY</sequence>
<reference evidence="1 2" key="1">
    <citation type="submission" date="2020-08" db="EMBL/GenBank/DDBJ databases">
        <title>Sequencing the genomes of 1000 actinobacteria strains.</title>
        <authorList>
            <person name="Klenk H.-P."/>
        </authorList>
    </citation>
    <scope>NUCLEOTIDE SEQUENCE [LARGE SCALE GENOMIC DNA]</scope>
    <source>
        <strain evidence="1 2">DSM 19081</strain>
    </source>
</reference>
<dbReference type="AlphaFoldDB" id="A0A839FWH5"/>
<evidence type="ECO:0000313" key="2">
    <source>
        <dbReference type="Proteomes" id="UP000546252"/>
    </source>
</evidence>
<protein>
    <recommendedName>
        <fullName evidence="3">Dimethyladenosine transferase</fullName>
    </recommendedName>
</protein>
<organism evidence="1 2">
    <name type="scientific">Nesterenkonia jeotgali</name>
    <dbReference type="NCBI Taxonomy" id="317018"/>
    <lineage>
        <taxon>Bacteria</taxon>
        <taxon>Bacillati</taxon>
        <taxon>Actinomycetota</taxon>
        <taxon>Actinomycetes</taxon>
        <taxon>Micrococcales</taxon>
        <taxon>Micrococcaceae</taxon>
        <taxon>Nesterenkonia</taxon>
    </lineage>
</organism>
<accession>A0A839FWH5</accession>
<dbReference type="InterPro" id="IPR023393">
    <property type="entry name" value="START-like_dom_sf"/>
</dbReference>
<dbReference type="SUPFAM" id="SSF55961">
    <property type="entry name" value="Bet v1-like"/>
    <property type="match status" value="1"/>
</dbReference>
<gene>
    <name evidence="1" type="ORF">HNR24_002126</name>
</gene>
<dbReference type="Gene3D" id="3.30.530.20">
    <property type="match status" value="1"/>
</dbReference>
<comment type="caution">
    <text evidence="1">The sequence shown here is derived from an EMBL/GenBank/DDBJ whole genome shotgun (WGS) entry which is preliminary data.</text>
</comment>
<dbReference type="Proteomes" id="UP000546252">
    <property type="component" value="Unassembled WGS sequence"/>
</dbReference>
<name>A0A839FWH5_9MICC</name>
<evidence type="ECO:0000313" key="1">
    <source>
        <dbReference type="EMBL" id="MBA8922193.1"/>
    </source>
</evidence>
<dbReference type="RefSeq" id="WP_182495736.1">
    <property type="nucleotide sequence ID" value="NZ_BAAAKT010000004.1"/>
</dbReference>
<evidence type="ECO:0008006" key="3">
    <source>
        <dbReference type="Google" id="ProtNLM"/>
    </source>
</evidence>